<accession>F7PLM2</accession>
<keyword evidence="3" id="KW-0396">Initiation factor</keyword>
<feature type="region of interest" description="Disordered" evidence="1">
    <location>
        <begin position="438"/>
        <end position="474"/>
    </location>
</feature>
<reference evidence="3 4" key="1">
    <citation type="journal article" date="2011" name="J. Bacteriol.">
        <title>Genome sequence of Halorhabdus tiamatea, the first archaeon isolated from a deep-sea anoxic brine lake.</title>
        <authorList>
            <person name="Antunes A."/>
            <person name="Alam I."/>
            <person name="Bajic V.B."/>
            <person name="Stingl U."/>
        </authorList>
    </citation>
    <scope>NUCLEOTIDE SEQUENCE [LARGE SCALE GENOMIC DNA]</scope>
    <source>
        <strain evidence="3 4">SARL4B</strain>
    </source>
</reference>
<protein>
    <submittedName>
        <fullName evidence="3">Transcription initiation factor IIB 6 protein</fullName>
    </submittedName>
</protein>
<dbReference type="EMBL" id="AFNT02000003">
    <property type="protein sequence ID" value="ERJ07413.1"/>
    <property type="molecule type" value="Genomic_DNA"/>
</dbReference>
<evidence type="ECO:0000313" key="3">
    <source>
        <dbReference type="EMBL" id="ERJ07413.1"/>
    </source>
</evidence>
<organism evidence="3 4">
    <name type="scientific">Halorhabdus tiamatea SARL4B</name>
    <dbReference type="NCBI Taxonomy" id="1033806"/>
    <lineage>
        <taxon>Archaea</taxon>
        <taxon>Methanobacteriati</taxon>
        <taxon>Methanobacteriota</taxon>
        <taxon>Stenosarchaea group</taxon>
        <taxon>Halobacteria</taxon>
        <taxon>Halobacteriales</taxon>
        <taxon>Haloarculaceae</taxon>
        <taxon>Halorhabdus</taxon>
    </lineage>
</organism>
<sequence>MEIPRTQTEIVSKSTTEKSDFRTAYRNINRELGLGVLPPEPVDFVPRILSEIDTDLASHERKEALSLVREAQDKNICQGRKPMAFAAGVIYHVASDRLVQTDLADISNSTVSPIRTAMKKTEEMIEDTEGVRDADTDEDETSDKVVSTDSGIDEHDMDNLRSEGQMQSFPDPDVTNTILVTSGPSAGECPLADGGTLYSHARWPSHSDDPINTAVDDKPTRMNENLTDPSMSDACVVCGQNGTDLLIQGEVYCRDCGYTLLYSLPTDDWEAFQTFDQRILEGEDPEDALEDIEGALYHPPFPGNHKLSRFSRLLVDRSEGYPSFNIFLTKPLQVAPVSPGSTVEVVATEDPHGIPTIDLYYLDEDEVSAARNSRKLLDMDSGSRVNVPREVAAKVLERHLSVSLERYDGTDPLLLWPQVMPDRIRLYAVAFQTEWEMMREESQMDQPPDDASASDSVQETAQKTEEQSDISTEYPSSIVVESAHDYNLSVSDLTETLGEARDRLGDQTLLDEYVRSSYEYKQMDVYIVPPSFWADDPANVLPADQQLRNAVQKVHYQTAKAIGEETDDLETELLSMDAIVIP</sequence>
<evidence type="ECO:0000313" key="4">
    <source>
        <dbReference type="Proteomes" id="UP000003861"/>
    </source>
</evidence>
<dbReference type="SUPFAM" id="SSF47954">
    <property type="entry name" value="Cyclin-like"/>
    <property type="match status" value="1"/>
</dbReference>
<dbReference type="InterPro" id="IPR058361">
    <property type="entry name" value="DUF8048"/>
</dbReference>
<dbReference type="GO" id="GO:0003743">
    <property type="term" value="F:translation initiation factor activity"/>
    <property type="evidence" value="ECO:0007669"/>
    <property type="project" value="UniProtKB-KW"/>
</dbReference>
<dbReference type="InterPro" id="IPR036915">
    <property type="entry name" value="Cyclin-like_sf"/>
</dbReference>
<dbReference type="Gene3D" id="1.10.472.10">
    <property type="entry name" value="Cyclin-like"/>
    <property type="match status" value="1"/>
</dbReference>
<keyword evidence="3" id="KW-0648">Protein biosynthesis</keyword>
<feature type="region of interest" description="Disordered" evidence="1">
    <location>
        <begin position="127"/>
        <end position="155"/>
    </location>
</feature>
<comment type="caution">
    <text evidence="3">The sequence shown here is derived from an EMBL/GenBank/DDBJ whole genome shotgun (WGS) entry which is preliminary data.</text>
</comment>
<gene>
    <name evidence="3" type="primary">tfbF</name>
    <name evidence="3" type="ORF">HLRTI_000455</name>
</gene>
<dbReference type="AlphaFoldDB" id="F7PLM2"/>
<proteinExistence type="predicted"/>
<reference evidence="3 4" key="2">
    <citation type="journal article" date="2013" name="PLoS ONE">
        <title>INDIGO - INtegrated Data Warehouse of MIcrobial GenOmes with Examples from the Red Sea Extremophiles.</title>
        <authorList>
            <person name="Alam I."/>
            <person name="Antunes A."/>
            <person name="Kamau A.A."/>
            <person name="Ba Alawi W."/>
            <person name="Kalkatawi M."/>
            <person name="Stingl U."/>
            <person name="Bajic V.B."/>
        </authorList>
    </citation>
    <scope>NUCLEOTIDE SEQUENCE [LARGE SCALE GENOMIC DNA]</scope>
    <source>
        <strain evidence="3 4">SARL4B</strain>
    </source>
</reference>
<name>F7PLM2_9EURY</name>
<dbReference type="Proteomes" id="UP000003861">
    <property type="component" value="Unassembled WGS sequence"/>
</dbReference>
<dbReference type="Pfam" id="PF26222">
    <property type="entry name" value="DUF8048"/>
    <property type="match status" value="1"/>
</dbReference>
<feature type="domain" description="DUF8048" evidence="2">
    <location>
        <begin position="477"/>
        <end position="581"/>
    </location>
</feature>
<evidence type="ECO:0000256" key="1">
    <source>
        <dbReference type="SAM" id="MobiDB-lite"/>
    </source>
</evidence>
<evidence type="ECO:0000259" key="2">
    <source>
        <dbReference type="Pfam" id="PF26222"/>
    </source>
</evidence>